<sequence>MLHIFISVFSNITTQHNKNISQKQLKKYMKQKKEYLNLHNISQNISLYMFSSLDTTFHCKRWLSSLAIIKRHIFVFPITKYILVLIQNVHIAVRLYQRFVWKSDALPIYKNDFYHIPILVLAENKR</sequence>
<organism evidence="1 2">
    <name type="scientific">Heterorhabditis bacteriophora</name>
    <name type="common">Entomopathogenic nematode worm</name>
    <dbReference type="NCBI Taxonomy" id="37862"/>
    <lineage>
        <taxon>Eukaryota</taxon>
        <taxon>Metazoa</taxon>
        <taxon>Ecdysozoa</taxon>
        <taxon>Nematoda</taxon>
        <taxon>Chromadorea</taxon>
        <taxon>Rhabditida</taxon>
        <taxon>Rhabditina</taxon>
        <taxon>Rhabditomorpha</taxon>
        <taxon>Strongyloidea</taxon>
        <taxon>Heterorhabditidae</taxon>
        <taxon>Heterorhabditis</taxon>
    </lineage>
</organism>
<name>A0A1I7WNR9_HETBA</name>
<dbReference type="Proteomes" id="UP000095283">
    <property type="component" value="Unplaced"/>
</dbReference>
<reference evidence="2" key="1">
    <citation type="submission" date="2016-11" db="UniProtKB">
        <authorList>
            <consortium name="WormBaseParasite"/>
        </authorList>
    </citation>
    <scope>IDENTIFICATION</scope>
</reference>
<proteinExistence type="predicted"/>
<dbReference type="AlphaFoldDB" id="A0A1I7WNR9"/>
<dbReference type="WBParaSite" id="Hba_06790">
    <property type="protein sequence ID" value="Hba_06790"/>
    <property type="gene ID" value="Hba_06790"/>
</dbReference>
<evidence type="ECO:0000313" key="2">
    <source>
        <dbReference type="WBParaSite" id="Hba_06790"/>
    </source>
</evidence>
<keyword evidence="1" id="KW-1185">Reference proteome</keyword>
<accession>A0A1I7WNR9</accession>
<protein>
    <submittedName>
        <fullName evidence="2">Uncharacterized protein</fullName>
    </submittedName>
</protein>
<evidence type="ECO:0000313" key="1">
    <source>
        <dbReference type="Proteomes" id="UP000095283"/>
    </source>
</evidence>